<name>A0A7J3M3U7_ARCFL</name>
<proteinExistence type="predicted"/>
<dbReference type="Gene3D" id="3.40.50.11700">
    <property type="match status" value="1"/>
</dbReference>
<feature type="domain" description="HTH arsR-type" evidence="1">
    <location>
        <begin position="152"/>
        <end position="192"/>
    </location>
</feature>
<gene>
    <name evidence="2" type="ORF">ENT52_06645</name>
</gene>
<keyword evidence="2" id="KW-0238">DNA-binding</keyword>
<sequence length="206" mass="23806">MRYIVTIGEHTKHVFRNGAIIVPKKLVRFEVHNAVILYAFSKIADKDKEDFILKNVKEAKEKFEARNIPCLVKEVKEPYNFSRNVYEFRKLIKPKTAINVTGGRRIIGFELFYAAILEKDKLLSVFYVSDEGEVIELPLVEPGGKLSGLETEILEVLKEKPLPVSEIAYRLQRKVPLISQYIAKLEAKGYIKREKVGRRVFVERVL</sequence>
<evidence type="ECO:0000313" key="2">
    <source>
        <dbReference type="EMBL" id="HGT83388.1"/>
    </source>
</evidence>
<comment type="caution">
    <text evidence="2">The sequence shown here is derived from an EMBL/GenBank/DDBJ whole genome shotgun (WGS) entry which is preliminary data.</text>
</comment>
<organism evidence="2">
    <name type="scientific">Archaeoglobus fulgidus</name>
    <dbReference type="NCBI Taxonomy" id="2234"/>
    <lineage>
        <taxon>Archaea</taxon>
        <taxon>Methanobacteriati</taxon>
        <taxon>Methanobacteriota</taxon>
        <taxon>Archaeoglobi</taxon>
        <taxon>Archaeoglobales</taxon>
        <taxon>Archaeoglobaceae</taxon>
        <taxon>Archaeoglobus</taxon>
    </lineage>
</organism>
<dbReference type="InterPro" id="IPR001845">
    <property type="entry name" value="HTH_ArsR_DNA-bd_dom"/>
</dbReference>
<dbReference type="EMBL" id="DSYZ01000125">
    <property type="protein sequence ID" value="HGT83388.1"/>
    <property type="molecule type" value="Genomic_DNA"/>
</dbReference>
<dbReference type="InterPro" id="IPR036388">
    <property type="entry name" value="WH-like_DNA-bd_sf"/>
</dbReference>
<evidence type="ECO:0000259" key="1">
    <source>
        <dbReference type="Pfam" id="PF01022"/>
    </source>
</evidence>
<reference evidence="2" key="1">
    <citation type="journal article" date="2020" name="mSystems">
        <title>Genome- and Community-Level Interaction Insights into Carbon Utilization and Element Cycling Functions of Hydrothermarchaeota in Hydrothermal Sediment.</title>
        <authorList>
            <person name="Zhou Z."/>
            <person name="Liu Y."/>
            <person name="Xu W."/>
            <person name="Pan J."/>
            <person name="Luo Z.H."/>
            <person name="Li M."/>
        </authorList>
    </citation>
    <scope>NUCLEOTIDE SEQUENCE [LARGE SCALE GENOMIC DNA]</scope>
    <source>
        <strain evidence="2">SpSt-587</strain>
    </source>
</reference>
<dbReference type="Pfam" id="PF01022">
    <property type="entry name" value="HTH_5"/>
    <property type="match status" value="1"/>
</dbReference>
<dbReference type="InterPro" id="IPR010163">
    <property type="entry name" value="Csa3"/>
</dbReference>
<dbReference type="NCBIfam" id="TIGR01884">
    <property type="entry name" value="cas_HTH"/>
    <property type="match status" value="1"/>
</dbReference>
<protein>
    <submittedName>
        <fullName evidence="2">CRISPR locus-related DNA-binding protein</fullName>
    </submittedName>
</protein>
<dbReference type="GO" id="GO:0003700">
    <property type="term" value="F:DNA-binding transcription factor activity"/>
    <property type="evidence" value="ECO:0007669"/>
    <property type="project" value="InterPro"/>
</dbReference>
<accession>A0A7J3M3U7</accession>
<dbReference type="Gene3D" id="1.10.10.10">
    <property type="entry name" value="Winged helix-like DNA-binding domain superfamily/Winged helix DNA-binding domain"/>
    <property type="match status" value="1"/>
</dbReference>
<dbReference type="InterPro" id="IPR036390">
    <property type="entry name" value="WH_DNA-bd_sf"/>
</dbReference>
<dbReference type="SUPFAM" id="SSF46785">
    <property type="entry name" value="Winged helix' DNA-binding domain"/>
    <property type="match status" value="1"/>
</dbReference>
<dbReference type="GO" id="GO:0003677">
    <property type="term" value="F:DNA binding"/>
    <property type="evidence" value="ECO:0007669"/>
    <property type="project" value="UniProtKB-KW"/>
</dbReference>
<dbReference type="AlphaFoldDB" id="A0A7J3M3U7"/>